<feature type="chain" id="PRO_5034816200" description="Ig-like domain-containing protein" evidence="1">
    <location>
        <begin position="21"/>
        <end position="151"/>
    </location>
</feature>
<dbReference type="EMBL" id="BATC01000003">
    <property type="protein sequence ID" value="GAD58013.1"/>
    <property type="molecule type" value="Genomic_DNA"/>
</dbReference>
<protein>
    <recommendedName>
        <fullName evidence="2">Ig-like domain-containing protein</fullName>
    </recommendedName>
</protein>
<name>A0A8E0KH21_9CAUL</name>
<dbReference type="Proteomes" id="UP000016569">
    <property type="component" value="Unassembled WGS sequence"/>
</dbReference>
<dbReference type="AlphaFoldDB" id="A0A8E0KH21"/>
<dbReference type="PROSITE" id="PS50835">
    <property type="entry name" value="IG_LIKE"/>
    <property type="match status" value="1"/>
</dbReference>
<evidence type="ECO:0000256" key="1">
    <source>
        <dbReference type="SAM" id="SignalP"/>
    </source>
</evidence>
<evidence type="ECO:0000259" key="2">
    <source>
        <dbReference type="PROSITE" id="PS50835"/>
    </source>
</evidence>
<feature type="signal peptide" evidence="1">
    <location>
        <begin position="1"/>
        <end position="20"/>
    </location>
</feature>
<organism evidence="3 4">
    <name type="scientific">Brevundimonas abyssalis TAR-001</name>
    <dbReference type="NCBI Taxonomy" id="1391729"/>
    <lineage>
        <taxon>Bacteria</taxon>
        <taxon>Pseudomonadati</taxon>
        <taxon>Pseudomonadota</taxon>
        <taxon>Alphaproteobacteria</taxon>
        <taxon>Caulobacterales</taxon>
        <taxon>Caulobacteraceae</taxon>
        <taxon>Brevundimonas</taxon>
    </lineage>
</organism>
<evidence type="ECO:0000313" key="4">
    <source>
        <dbReference type="Proteomes" id="UP000016569"/>
    </source>
</evidence>
<dbReference type="OrthoDB" id="5973611at2"/>
<gene>
    <name evidence="3" type="ORF">MBEBAB_0263</name>
</gene>
<sequence>MKQILGLAAVAVLMSAPAVAQDVSRSPSFGTVNLSAGFTPDPRTVEVVAGGSINASNTASGCNGRIASAPDVRVNWNGGGSLPLVFRTRSSSDTTLVINGPDGRWYCDDDSGGSLNARVVFRNATSGQYDIWIGTFGEQTAPATLVITELQ</sequence>
<feature type="domain" description="Ig-like" evidence="2">
    <location>
        <begin position="27"/>
        <end position="107"/>
    </location>
</feature>
<dbReference type="RefSeq" id="WP_021696109.1">
    <property type="nucleotide sequence ID" value="NZ_BATC01000003.1"/>
</dbReference>
<proteinExistence type="predicted"/>
<keyword evidence="1" id="KW-0732">Signal</keyword>
<evidence type="ECO:0000313" key="3">
    <source>
        <dbReference type="EMBL" id="GAD58013.1"/>
    </source>
</evidence>
<accession>A0A8E0KH21</accession>
<dbReference type="InterPro" id="IPR007110">
    <property type="entry name" value="Ig-like_dom"/>
</dbReference>
<reference evidence="4" key="1">
    <citation type="journal article" date="2013" name="Genome Announc.">
        <title>Draft Genome Sequence of the Dimorphic Prosthecate Bacterium Brevundimonas abyssalis TAR-001T.</title>
        <authorList>
            <person name="Tsubouchi T."/>
            <person name="Nishi S."/>
            <person name="Usui K."/>
            <person name="Shimane Y."/>
            <person name="Takaki Y."/>
            <person name="Maruyama T."/>
            <person name="Hatada Y."/>
        </authorList>
    </citation>
    <scope>NUCLEOTIDE SEQUENCE [LARGE SCALE GENOMIC DNA]</scope>
    <source>
        <strain evidence="4">TAR-001</strain>
    </source>
</reference>
<keyword evidence="4" id="KW-1185">Reference proteome</keyword>
<comment type="caution">
    <text evidence="3">The sequence shown here is derived from an EMBL/GenBank/DDBJ whole genome shotgun (WGS) entry which is preliminary data.</text>
</comment>